<keyword evidence="2" id="KW-0472">Membrane</keyword>
<dbReference type="KEGG" id="mlr:MELLADRAFT_105230"/>
<protein>
    <submittedName>
        <fullName evidence="3">Uncharacterized protein</fullName>
    </submittedName>
</protein>
<dbReference type="HOGENOM" id="CLU_1409061_0_0_1"/>
<reference evidence="4" key="1">
    <citation type="journal article" date="2011" name="Proc. Natl. Acad. Sci. U.S.A.">
        <title>Obligate biotrophy features unraveled by the genomic analysis of rust fungi.</title>
        <authorList>
            <person name="Duplessis S."/>
            <person name="Cuomo C.A."/>
            <person name="Lin Y.-C."/>
            <person name="Aerts A."/>
            <person name="Tisserant E."/>
            <person name="Veneault-Fourrey C."/>
            <person name="Joly D.L."/>
            <person name="Hacquard S."/>
            <person name="Amselem J."/>
            <person name="Cantarel B.L."/>
            <person name="Chiu R."/>
            <person name="Coutinho P.M."/>
            <person name="Feau N."/>
            <person name="Field M."/>
            <person name="Frey P."/>
            <person name="Gelhaye E."/>
            <person name="Goldberg J."/>
            <person name="Grabherr M.G."/>
            <person name="Kodira C.D."/>
            <person name="Kohler A."/>
            <person name="Kuees U."/>
            <person name="Lindquist E.A."/>
            <person name="Lucas S.M."/>
            <person name="Mago R."/>
            <person name="Mauceli E."/>
            <person name="Morin E."/>
            <person name="Murat C."/>
            <person name="Pangilinan J.L."/>
            <person name="Park R."/>
            <person name="Pearson M."/>
            <person name="Quesneville H."/>
            <person name="Rouhier N."/>
            <person name="Sakthikumar S."/>
            <person name="Salamov A.A."/>
            <person name="Schmutz J."/>
            <person name="Selles B."/>
            <person name="Shapiro H."/>
            <person name="Tanguay P."/>
            <person name="Tuskan G.A."/>
            <person name="Henrissat B."/>
            <person name="Van de Peer Y."/>
            <person name="Rouze P."/>
            <person name="Ellis J.G."/>
            <person name="Dodds P.N."/>
            <person name="Schein J.E."/>
            <person name="Zhong S."/>
            <person name="Hamelin R.C."/>
            <person name="Grigoriev I.V."/>
            <person name="Szabo L.J."/>
            <person name="Martin F."/>
        </authorList>
    </citation>
    <scope>NUCLEOTIDE SEQUENCE [LARGE SCALE GENOMIC DNA]</scope>
    <source>
        <strain evidence="4">98AG31 / pathotype 3-4-7</strain>
    </source>
</reference>
<dbReference type="RefSeq" id="XP_007408488.1">
    <property type="nucleotide sequence ID" value="XM_007408426.1"/>
</dbReference>
<evidence type="ECO:0000256" key="2">
    <source>
        <dbReference type="SAM" id="Phobius"/>
    </source>
</evidence>
<feature type="transmembrane region" description="Helical" evidence="2">
    <location>
        <begin position="202"/>
        <end position="221"/>
    </location>
</feature>
<gene>
    <name evidence="3" type="ORF">MELLADRAFT_105230</name>
</gene>
<feature type="compositionally biased region" description="Basic and acidic residues" evidence="1">
    <location>
        <begin position="60"/>
        <end position="78"/>
    </location>
</feature>
<evidence type="ECO:0000313" key="3">
    <source>
        <dbReference type="EMBL" id="EGG08290.1"/>
    </source>
</evidence>
<dbReference type="GeneID" id="18922536"/>
<dbReference type="AlphaFoldDB" id="F4RHA0"/>
<accession>F4RHA0</accession>
<evidence type="ECO:0000313" key="4">
    <source>
        <dbReference type="Proteomes" id="UP000001072"/>
    </source>
</evidence>
<proteinExistence type="predicted"/>
<organism evidence="4">
    <name type="scientific">Melampsora larici-populina (strain 98AG31 / pathotype 3-4-7)</name>
    <name type="common">Poplar leaf rust fungus</name>
    <dbReference type="NCBI Taxonomy" id="747676"/>
    <lineage>
        <taxon>Eukaryota</taxon>
        <taxon>Fungi</taxon>
        <taxon>Dikarya</taxon>
        <taxon>Basidiomycota</taxon>
        <taxon>Pucciniomycotina</taxon>
        <taxon>Pucciniomycetes</taxon>
        <taxon>Pucciniales</taxon>
        <taxon>Melampsoraceae</taxon>
        <taxon>Melampsora</taxon>
    </lineage>
</organism>
<dbReference type="InParanoid" id="F4RHA0"/>
<feature type="region of interest" description="Disordered" evidence="1">
    <location>
        <begin position="42"/>
        <end position="83"/>
    </location>
</feature>
<sequence length="227" mass="26112">MSSSPESNRSSSCDSSQDVTWLGSAHATGFLPQEMLRYLKHLDELPQRDTSPEIQQTPEGQEHVDPRLRANRPDDDPRSSPTLARVANLSPRAQRELQQLAEYNRHRHSRQAIRHIIKIIQDKRRDDFRLLREALQQVHNYHGRYLQAPGQKAAAGALLRAGGLAKEFVELFDNEAKWLWLQMRVDALYKSLVDDSLTTTTFLFALSLSYLLTYLLTYYAISMLCIF</sequence>
<evidence type="ECO:0000256" key="1">
    <source>
        <dbReference type="SAM" id="MobiDB-lite"/>
    </source>
</evidence>
<feature type="compositionally biased region" description="Basic and acidic residues" evidence="1">
    <location>
        <begin position="42"/>
        <end position="51"/>
    </location>
</feature>
<dbReference type="EMBL" id="GL883101">
    <property type="protein sequence ID" value="EGG08290.1"/>
    <property type="molecule type" value="Genomic_DNA"/>
</dbReference>
<dbReference type="Proteomes" id="UP000001072">
    <property type="component" value="Unassembled WGS sequence"/>
</dbReference>
<dbReference type="VEuPathDB" id="FungiDB:MELLADRAFT_105230"/>
<keyword evidence="2" id="KW-1133">Transmembrane helix</keyword>
<name>F4RHA0_MELLP</name>
<keyword evidence="4" id="KW-1185">Reference proteome</keyword>
<keyword evidence="2" id="KW-0812">Transmembrane</keyword>